<dbReference type="InterPro" id="IPR000873">
    <property type="entry name" value="AMP-dep_synth/lig_dom"/>
</dbReference>
<dbReference type="STRING" id="1448308.A0A2T2NXZ2"/>
<dbReference type="PROSITE" id="PS00455">
    <property type="entry name" value="AMP_BINDING"/>
    <property type="match status" value="1"/>
</dbReference>
<comment type="similarity">
    <text evidence="1">Belongs to the ATP-dependent AMP-binding enzyme family.</text>
</comment>
<dbReference type="Gene3D" id="3.30.300.30">
    <property type="match status" value="1"/>
</dbReference>
<sequence length="542" mass="59895">MPFLAKEKLSIPAADILSWACAGPEYDENEPLYIDASNPSKVISAAQSKILIRQLVAGFRHAGLEKGDTVLLHSFNNIYYPILTLGIIAFGGIMTGTNPSYTANELKHALETTRAKFILTEPELIGTVLSASKMVSIPTNRVLSINSDNSSSSTISPWTTLLEHGEQDWLRFSSEKTSKKTIAMYLFSSGTTGLPKPAMLSHYNLIAQHTLVYEHRPRPYPLTRLVALPMFHAATAPGTHITPLRSGHKQYIMRRFEASAFLNYCLRFSITDLLLVPPLVTAMVSHPSTTPEKQSKLSTVRAAAVGAAPMDASMQSRFQALLPPSAPFTQMWGMTELSCFGSMFYYPDNDASGSVGQFLPNADVKLLDERGNDISGLGVRGELAVRAPNLVAGYLGVPRERDFDAEGYFRTGDIMFCAEETGLWYVVDRIKEMIKVRGFQVAPAEIEGVLLDHPQILDVAVIGIRSPMGDSEMPRAYVVRKGGQENGLHEKEVFKWVEERLAKYKRLEGGVRFLDVIPKTPSGKILKRELRELAKKETASKL</sequence>
<dbReference type="EMBL" id="KZ678132">
    <property type="protein sequence ID" value="PSN70287.1"/>
    <property type="molecule type" value="Genomic_DNA"/>
</dbReference>
<dbReference type="SUPFAM" id="SSF56801">
    <property type="entry name" value="Acetyl-CoA synthetase-like"/>
    <property type="match status" value="1"/>
</dbReference>
<evidence type="ECO:0000259" key="2">
    <source>
        <dbReference type="Pfam" id="PF00501"/>
    </source>
</evidence>
<dbReference type="Pfam" id="PF00501">
    <property type="entry name" value="AMP-binding"/>
    <property type="match status" value="1"/>
</dbReference>
<dbReference type="InterPro" id="IPR025110">
    <property type="entry name" value="AMP-bd_C"/>
</dbReference>
<dbReference type="AlphaFoldDB" id="A0A2T2NXZ2"/>
<dbReference type="InterPro" id="IPR045851">
    <property type="entry name" value="AMP-bd_C_sf"/>
</dbReference>
<dbReference type="Pfam" id="PF13193">
    <property type="entry name" value="AMP-binding_C"/>
    <property type="match status" value="1"/>
</dbReference>
<keyword evidence="5" id="KW-1185">Reference proteome</keyword>
<evidence type="ECO:0000256" key="1">
    <source>
        <dbReference type="ARBA" id="ARBA00006432"/>
    </source>
</evidence>
<feature type="domain" description="AMP-binding enzyme C-terminal" evidence="3">
    <location>
        <begin position="445"/>
        <end position="524"/>
    </location>
</feature>
<dbReference type="Gene3D" id="3.40.50.12780">
    <property type="entry name" value="N-terminal domain of ligase-like"/>
    <property type="match status" value="1"/>
</dbReference>
<dbReference type="CDD" id="cd05911">
    <property type="entry name" value="Firefly_Luc_like"/>
    <property type="match status" value="1"/>
</dbReference>
<dbReference type="OrthoDB" id="6509636at2759"/>
<dbReference type="Proteomes" id="UP000240883">
    <property type="component" value="Unassembled WGS sequence"/>
</dbReference>
<accession>A0A2T2NXZ2</accession>
<evidence type="ECO:0000313" key="4">
    <source>
        <dbReference type="EMBL" id="PSN70287.1"/>
    </source>
</evidence>
<dbReference type="PANTHER" id="PTHR24096">
    <property type="entry name" value="LONG-CHAIN-FATTY-ACID--COA LIGASE"/>
    <property type="match status" value="1"/>
</dbReference>
<reference evidence="4 5" key="1">
    <citation type="journal article" date="2018" name="Front. Microbiol.">
        <title>Genome-Wide Analysis of Corynespora cassiicola Leaf Fall Disease Putative Effectors.</title>
        <authorList>
            <person name="Lopez D."/>
            <person name="Ribeiro S."/>
            <person name="Label P."/>
            <person name="Fumanal B."/>
            <person name="Venisse J.S."/>
            <person name="Kohler A."/>
            <person name="de Oliveira R.R."/>
            <person name="Labutti K."/>
            <person name="Lipzen A."/>
            <person name="Lail K."/>
            <person name="Bauer D."/>
            <person name="Ohm R.A."/>
            <person name="Barry K.W."/>
            <person name="Spatafora J."/>
            <person name="Grigoriev I.V."/>
            <person name="Martin F.M."/>
            <person name="Pujade-Renaud V."/>
        </authorList>
    </citation>
    <scope>NUCLEOTIDE SEQUENCE [LARGE SCALE GENOMIC DNA]</scope>
    <source>
        <strain evidence="4 5">Philippines</strain>
    </source>
</reference>
<gene>
    <name evidence="4" type="ORF">BS50DRAFT_548295</name>
</gene>
<dbReference type="InterPro" id="IPR042099">
    <property type="entry name" value="ANL_N_sf"/>
</dbReference>
<organism evidence="4 5">
    <name type="scientific">Corynespora cassiicola Philippines</name>
    <dbReference type="NCBI Taxonomy" id="1448308"/>
    <lineage>
        <taxon>Eukaryota</taxon>
        <taxon>Fungi</taxon>
        <taxon>Dikarya</taxon>
        <taxon>Ascomycota</taxon>
        <taxon>Pezizomycotina</taxon>
        <taxon>Dothideomycetes</taxon>
        <taxon>Pleosporomycetidae</taxon>
        <taxon>Pleosporales</taxon>
        <taxon>Corynesporascaceae</taxon>
        <taxon>Corynespora</taxon>
    </lineage>
</organism>
<dbReference type="GO" id="GO:0016405">
    <property type="term" value="F:CoA-ligase activity"/>
    <property type="evidence" value="ECO:0007669"/>
    <property type="project" value="TreeGrafter"/>
</dbReference>
<dbReference type="PANTHER" id="PTHR24096:SF265">
    <property type="entry name" value="ENZYME, PUTATIVE (AFU_ORTHOLOGUE AFUA_5G14270)-RELATED"/>
    <property type="match status" value="1"/>
</dbReference>
<dbReference type="InterPro" id="IPR020845">
    <property type="entry name" value="AMP-binding_CS"/>
</dbReference>
<dbReference type="FunFam" id="3.30.300.30:FF:000007">
    <property type="entry name" value="4-coumarate--CoA ligase 2"/>
    <property type="match status" value="1"/>
</dbReference>
<name>A0A2T2NXZ2_CORCC</name>
<dbReference type="GO" id="GO:0019748">
    <property type="term" value="P:secondary metabolic process"/>
    <property type="evidence" value="ECO:0007669"/>
    <property type="project" value="TreeGrafter"/>
</dbReference>
<proteinExistence type="inferred from homology"/>
<evidence type="ECO:0000313" key="5">
    <source>
        <dbReference type="Proteomes" id="UP000240883"/>
    </source>
</evidence>
<feature type="domain" description="AMP-dependent synthetase/ligase" evidence="2">
    <location>
        <begin position="42"/>
        <end position="395"/>
    </location>
</feature>
<evidence type="ECO:0000259" key="3">
    <source>
        <dbReference type="Pfam" id="PF13193"/>
    </source>
</evidence>
<protein>
    <submittedName>
        <fullName evidence="4">Acetyl-CoA synthetase-like protein</fullName>
    </submittedName>
</protein>